<dbReference type="InterPro" id="IPR013229">
    <property type="entry name" value="PEGA"/>
</dbReference>
<dbReference type="AlphaFoldDB" id="A0A1Q2HM73"/>
<accession>A0A1Q2HM73</accession>
<feature type="region of interest" description="Disordered" evidence="1">
    <location>
        <begin position="129"/>
        <end position="150"/>
    </location>
</feature>
<organism evidence="3 4">
    <name type="scientific">Sedimentisphaera cyanobacteriorum</name>
    <dbReference type="NCBI Taxonomy" id="1940790"/>
    <lineage>
        <taxon>Bacteria</taxon>
        <taxon>Pseudomonadati</taxon>
        <taxon>Planctomycetota</taxon>
        <taxon>Phycisphaerae</taxon>
        <taxon>Sedimentisphaerales</taxon>
        <taxon>Sedimentisphaeraceae</taxon>
        <taxon>Sedimentisphaera</taxon>
    </lineage>
</organism>
<gene>
    <name evidence="3" type="ORF">L21SP3_00109</name>
</gene>
<name>A0A1Q2HM73_9BACT</name>
<evidence type="ECO:0000256" key="1">
    <source>
        <dbReference type="SAM" id="MobiDB-lite"/>
    </source>
</evidence>
<dbReference type="Proteomes" id="UP000188273">
    <property type="component" value="Chromosome"/>
</dbReference>
<dbReference type="Pfam" id="PF08308">
    <property type="entry name" value="PEGA"/>
    <property type="match status" value="1"/>
</dbReference>
<dbReference type="EMBL" id="CP019633">
    <property type="protein sequence ID" value="AQQ08333.1"/>
    <property type="molecule type" value="Genomic_DNA"/>
</dbReference>
<protein>
    <submittedName>
        <fullName evidence="3">PEGA domain protein</fullName>
    </submittedName>
</protein>
<proteinExistence type="predicted"/>
<sequence>MQMRAKKISTIAVKLFAAVLLITVLAGCVNRELKVITNPENADVYLNGEQIGKSPASVNFNWYGTYDVKIAKKGFKTLEQTAEIKRPLHDYFPLDIFAGIFNSGKTYTYRWHFDLEKASEPSREALIERADNFAEKSGAAPKDSPDGSKQ</sequence>
<evidence type="ECO:0000313" key="4">
    <source>
        <dbReference type="Proteomes" id="UP000188273"/>
    </source>
</evidence>
<dbReference type="KEGG" id="pbu:L21SP3_00109"/>
<dbReference type="PROSITE" id="PS51257">
    <property type="entry name" value="PROKAR_LIPOPROTEIN"/>
    <property type="match status" value="1"/>
</dbReference>
<evidence type="ECO:0000259" key="2">
    <source>
        <dbReference type="Pfam" id="PF08308"/>
    </source>
</evidence>
<evidence type="ECO:0000313" key="3">
    <source>
        <dbReference type="EMBL" id="AQQ08333.1"/>
    </source>
</evidence>
<dbReference type="STRING" id="1940790.L21SP3_00109"/>
<reference evidence="4" key="1">
    <citation type="submission" date="2017-02" db="EMBL/GenBank/DDBJ databases">
        <title>Comparative genomics and description of representatives of a novel lineage of planctomycetes thriving in anoxic sediments.</title>
        <authorList>
            <person name="Spring S."/>
            <person name="Bunk B."/>
            <person name="Sproer C."/>
            <person name="Klenk H.-P."/>
        </authorList>
    </citation>
    <scope>NUCLEOTIDE SEQUENCE [LARGE SCALE GENOMIC DNA]</scope>
    <source>
        <strain evidence="4">L21-RPul-D3</strain>
    </source>
</reference>
<feature type="domain" description="PEGA" evidence="2">
    <location>
        <begin position="32"/>
        <end position="85"/>
    </location>
</feature>
<keyword evidence="4" id="KW-1185">Reference proteome</keyword>